<name>A0A9N9R9I7_9NEOP</name>
<dbReference type="Pfam" id="PF12774">
    <property type="entry name" value="AAA_6"/>
    <property type="match status" value="1"/>
</dbReference>
<organism evidence="3 4">
    <name type="scientific">Diatraea saccharalis</name>
    <name type="common">sugarcane borer</name>
    <dbReference type="NCBI Taxonomy" id="40085"/>
    <lineage>
        <taxon>Eukaryota</taxon>
        <taxon>Metazoa</taxon>
        <taxon>Ecdysozoa</taxon>
        <taxon>Arthropoda</taxon>
        <taxon>Hexapoda</taxon>
        <taxon>Insecta</taxon>
        <taxon>Pterygota</taxon>
        <taxon>Neoptera</taxon>
        <taxon>Endopterygota</taxon>
        <taxon>Lepidoptera</taxon>
        <taxon>Glossata</taxon>
        <taxon>Ditrysia</taxon>
        <taxon>Pyraloidea</taxon>
        <taxon>Crambidae</taxon>
        <taxon>Crambinae</taxon>
        <taxon>Diatraea</taxon>
    </lineage>
</organism>
<dbReference type="GO" id="GO:0007018">
    <property type="term" value="P:microtubule-based movement"/>
    <property type="evidence" value="ECO:0007669"/>
    <property type="project" value="InterPro"/>
</dbReference>
<evidence type="ECO:0000313" key="3">
    <source>
        <dbReference type="EMBL" id="CAG9791908.1"/>
    </source>
</evidence>
<dbReference type="Pfam" id="PF07728">
    <property type="entry name" value="AAA_5"/>
    <property type="match status" value="1"/>
</dbReference>
<dbReference type="GO" id="GO:0045505">
    <property type="term" value="F:dynein intermediate chain binding"/>
    <property type="evidence" value="ECO:0007669"/>
    <property type="project" value="InterPro"/>
</dbReference>
<dbReference type="Gene3D" id="3.40.50.300">
    <property type="entry name" value="P-loop containing nucleotide triphosphate hydrolases"/>
    <property type="match status" value="2"/>
</dbReference>
<evidence type="ECO:0000313" key="4">
    <source>
        <dbReference type="Proteomes" id="UP001153714"/>
    </source>
</evidence>
<dbReference type="InterPro" id="IPR027417">
    <property type="entry name" value="P-loop_NTPase"/>
</dbReference>
<feature type="domain" description="ATPase dynein-related AAA" evidence="1">
    <location>
        <begin position="373"/>
        <end position="493"/>
    </location>
</feature>
<gene>
    <name evidence="3" type="ORF">DIATSA_LOCUS9490</name>
</gene>
<keyword evidence="4" id="KW-1185">Reference proteome</keyword>
<dbReference type="PANTHER" id="PTHR45703">
    <property type="entry name" value="DYNEIN HEAVY CHAIN"/>
    <property type="match status" value="1"/>
</dbReference>
<dbReference type="InterPro" id="IPR011704">
    <property type="entry name" value="ATPase_dyneun-rel_AAA"/>
</dbReference>
<dbReference type="SUPFAM" id="SSF52540">
    <property type="entry name" value="P-loop containing nucleoside triphosphate hydrolases"/>
    <property type="match status" value="3"/>
</dbReference>
<dbReference type="AlphaFoldDB" id="A0A9N9R9I7"/>
<dbReference type="GO" id="GO:0005524">
    <property type="term" value="F:ATP binding"/>
    <property type="evidence" value="ECO:0007669"/>
    <property type="project" value="InterPro"/>
</dbReference>
<dbReference type="GO" id="GO:0030286">
    <property type="term" value="C:dynein complex"/>
    <property type="evidence" value="ECO:0007669"/>
    <property type="project" value="InterPro"/>
</dbReference>
<reference evidence="3" key="2">
    <citation type="submission" date="2022-10" db="EMBL/GenBank/DDBJ databases">
        <authorList>
            <consortium name="ENA_rothamsted_submissions"/>
            <consortium name="culmorum"/>
            <person name="King R."/>
        </authorList>
    </citation>
    <scope>NUCLEOTIDE SEQUENCE</scope>
</reference>
<dbReference type="PANTHER" id="PTHR45703:SF22">
    <property type="entry name" value="DYNEIN CYTOPLASMIC 2 HEAVY CHAIN 1"/>
    <property type="match status" value="1"/>
</dbReference>
<dbReference type="GO" id="GO:0016887">
    <property type="term" value="F:ATP hydrolysis activity"/>
    <property type="evidence" value="ECO:0007669"/>
    <property type="project" value="InterPro"/>
</dbReference>
<reference evidence="3" key="1">
    <citation type="submission" date="2021-12" db="EMBL/GenBank/DDBJ databases">
        <authorList>
            <person name="King R."/>
        </authorList>
    </citation>
    <scope>NUCLEOTIDE SEQUENCE</scope>
</reference>
<evidence type="ECO:0000259" key="2">
    <source>
        <dbReference type="Pfam" id="PF12774"/>
    </source>
</evidence>
<dbReference type="OrthoDB" id="10252139at2759"/>
<sequence>MTVHFQVWLKNLESEMRSSLHNMTLKCIVTRSLQEQDPFTLPTQILCLAQNIRFTEQTEKAIITKDLHKLKANIENENSYYCSTEIEDESERYKRQALILQCAHYLCVIRTLIDNNVVSTSDWHWQKQLRFYFTSNKEVTAKMGLATISYSYEYLGVNTGQFVRTELADECFLILTQAMDAECMGRLLSGLALCGAWGCFDEFNRLSADTLAAVSHQLEALLPAMRPSSSERMATLNGKQIKVSPWCGVAATMNPIGRGYGGRRELPAALERVLRPVAMTQPCGLQLVSRLLAARAITHANELAADLYDVFTLARFENILSLVFADVPKEEYNVDPINNALSTAFLTMGLVSNPSQIQKCTELYEQMQQRMGVVTVGPPGTGKTTIRQLLKNPYRSRCIKLSEYLIIFDVINIFDSFMHPDVVGVCITLDVWSWVVCDGDIDPEWVEALNSVLDDNRLLTLPSGWRVQFADNVNFLFETHSLEHASPATVSRMGVILMGDESSCAEEVMNNWLRKLDLENDMTKIAVPILQQSIKKCLHWFQTNRSNVLLNSYDVTMVKQILTQFEYLVQSSSMSLTVNTPEEIVYLAIERSIMGMLKENSIDTFHEEFADSLGPPPTPVSQASLWVSDGLLLSSRLAECEPALRACNVSATHLLLVGPDASGKGLLIEHLLKESNCAIINIDCTPLLEPADIIKELKRIILVIIIVANVNKKSMNLRNTNLYYLYLYYKEERFDYVCLHPIGSETTESILKILSPTGSYIICGENRLFYIPKTGKYRDESRSGSLYRELKRYHSNHCYYTKLIIHNYIHVMI</sequence>
<protein>
    <recommendedName>
        <fullName evidence="5">Dynein heavy chain</fullName>
    </recommendedName>
</protein>
<dbReference type="InterPro" id="IPR026983">
    <property type="entry name" value="DHC"/>
</dbReference>
<dbReference type="InterPro" id="IPR035699">
    <property type="entry name" value="AAA_6"/>
</dbReference>
<evidence type="ECO:0000259" key="1">
    <source>
        <dbReference type="Pfam" id="PF07728"/>
    </source>
</evidence>
<proteinExistence type="predicted"/>
<accession>A0A9N9R9I7</accession>
<dbReference type="GO" id="GO:0051959">
    <property type="term" value="F:dynein light intermediate chain binding"/>
    <property type="evidence" value="ECO:0007669"/>
    <property type="project" value="InterPro"/>
</dbReference>
<feature type="domain" description="Dynein heavy chain hydrolytic ATP-binding dynein motor region" evidence="2">
    <location>
        <begin position="177"/>
        <end position="314"/>
    </location>
</feature>
<dbReference type="Proteomes" id="UP001153714">
    <property type="component" value="Chromosome 4"/>
</dbReference>
<evidence type="ECO:0008006" key="5">
    <source>
        <dbReference type="Google" id="ProtNLM"/>
    </source>
</evidence>
<dbReference type="EMBL" id="OU893335">
    <property type="protein sequence ID" value="CAG9791908.1"/>
    <property type="molecule type" value="Genomic_DNA"/>
</dbReference>